<keyword evidence="1" id="KW-0812">Transmembrane</keyword>
<keyword evidence="1" id="KW-1133">Transmembrane helix</keyword>
<keyword evidence="3" id="KW-1185">Reference proteome</keyword>
<evidence type="ECO:0000313" key="2">
    <source>
        <dbReference type="EMBL" id="ABD44247.1"/>
    </source>
</evidence>
<dbReference type="STRING" id="212042.APH_1201"/>
<proteinExistence type="predicted"/>
<dbReference type="EnsemblBacteria" id="ABD44247">
    <property type="protein sequence ID" value="ABD44247"/>
    <property type="gene ID" value="APH_1201"/>
</dbReference>
<accession>Q2GIR7</accession>
<dbReference type="HOGENOM" id="CLU_3380211_0_0_5"/>
<dbReference type="KEGG" id="aph:APH_1201"/>
<feature type="transmembrane region" description="Helical" evidence="1">
    <location>
        <begin position="12"/>
        <end position="29"/>
    </location>
</feature>
<keyword evidence="1" id="KW-0472">Membrane</keyword>
<dbReference type="EMBL" id="CP000235">
    <property type="protein sequence ID" value="ABD44247.1"/>
    <property type="molecule type" value="Genomic_DNA"/>
</dbReference>
<name>Q2GIR7_ANAPZ</name>
<sequence>MWFLETGKGLEVVTMLLPVLVIVAASEMIRSRL</sequence>
<dbReference type="PaxDb" id="212042-APH_1201"/>
<gene>
    <name evidence="2" type="ordered locus">APH_1201</name>
</gene>
<dbReference type="AlphaFoldDB" id="Q2GIR7"/>
<evidence type="ECO:0000256" key="1">
    <source>
        <dbReference type="SAM" id="Phobius"/>
    </source>
</evidence>
<protein>
    <submittedName>
        <fullName evidence="2">Uncharacterized protein</fullName>
    </submittedName>
</protein>
<reference evidence="2 3" key="1">
    <citation type="journal article" date="2006" name="PLoS Genet.">
        <title>Comparative genomics of emerging human ehrlichiosis agents.</title>
        <authorList>
            <person name="Dunning Hotopp J.C."/>
            <person name="Lin M."/>
            <person name="Madupu R."/>
            <person name="Crabtree J."/>
            <person name="Angiuoli S.V."/>
            <person name="Eisen J.A."/>
            <person name="Seshadri R."/>
            <person name="Ren Q."/>
            <person name="Wu M."/>
            <person name="Utterback T.R."/>
            <person name="Smith S."/>
            <person name="Lewis M."/>
            <person name="Khouri H."/>
            <person name="Zhang C."/>
            <person name="Niu H."/>
            <person name="Lin Q."/>
            <person name="Ohashi N."/>
            <person name="Zhi N."/>
            <person name="Nelson W."/>
            <person name="Brinkac L.M."/>
            <person name="Dodson R.J."/>
            <person name="Rosovitz M.J."/>
            <person name="Sundaram J."/>
            <person name="Daugherty S.C."/>
            <person name="Davidsen T."/>
            <person name="Durkin A.S."/>
            <person name="Gwinn M."/>
            <person name="Haft D.H."/>
            <person name="Selengut J.D."/>
            <person name="Sullivan S.A."/>
            <person name="Zafar N."/>
            <person name="Zhou L."/>
            <person name="Benahmed F."/>
            <person name="Forberger H."/>
            <person name="Halpin R."/>
            <person name="Mulligan S."/>
            <person name="Robinson J."/>
            <person name="White O."/>
            <person name="Rikihisa Y."/>
            <person name="Tettelin H."/>
        </authorList>
    </citation>
    <scope>NUCLEOTIDE SEQUENCE [LARGE SCALE GENOMIC DNA]</scope>
    <source>
        <strain evidence="2 3">HZ</strain>
    </source>
</reference>
<dbReference type="Proteomes" id="UP000001943">
    <property type="component" value="Chromosome"/>
</dbReference>
<organism evidence="2 3">
    <name type="scientific">Anaplasma phagocytophilum (strain HZ)</name>
    <dbReference type="NCBI Taxonomy" id="212042"/>
    <lineage>
        <taxon>Bacteria</taxon>
        <taxon>Pseudomonadati</taxon>
        <taxon>Pseudomonadota</taxon>
        <taxon>Alphaproteobacteria</taxon>
        <taxon>Rickettsiales</taxon>
        <taxon>Anaplasmataceae</taxon>
        <taxon>Anaplasma</taxon>
        <taxon>phagocytophilum group</taxon>
    </lineage>
</organism>
<evidence type="ECO:0000313" key="3">
    <source>
        <dbReference type="Proteomes" id="UP000001943"/>
    </source>
</evidence>